<dbReference type="Proteomes" id="UP001488838">
    <property type="component" value="Unassembled WGS sequence"/>
</dbReference>
<sequence length="463" mass="49847">MERCGLVHDLGPHQLLHGDLLAQATEGQLAGIREWQEHLATVVITAAPLEQLCVAEAFIRGGIHIAAHLTGLRQLVMRVLIEVATLLGIQQPQSLLSRDQLLLHGLEERNGLFGIGVTVASNSPLCGEQPIMQFWAYQTLPHGLIHSQPLTLHRVQQEACGCLCFQQQAGHLSTQQPLLKGLNLTEALGALPEEVVGLEGDDPGLVQVFGSEAAAHVVVGGKILLADDLSLLDDFNDDDDHTLLGHSASLKVSHEPGSLILRDHVGLHHLPQGHGGATMAATTRDVNLCLLERPPSFLLRIHLCGLYHLGLLGPSEWQEAQACLGVLHTALQQLQVGEVLMRVGVEEALGVVVRICQDAVHLFIEVATLVGHIHRHAMAVDRVDDAPCGNLSLQQADAMVPDDEVLLHGLKEGDLLPGVGVLVASDSTLGRQELVVQLRTHNPLLHSLIDGQPPVPHRVQQEA</sequence>
<name>A0AAW0H9F8_MYOGA</name>
<protein>
    <submittedName>
        <fullName evidence="1">Uncharacterized protein</fullName>
    </submittedName>
</protein>
<gene>
    <name evidence="1" type="ORF">U0070_023693</name>
</gene>
<organism evidence="1 2">
    <name type="scientific">Myodes glareolus</name>
    <name type="common">Bank vole</name>
    <name type="synonym">Clethrionomys glareolus</name>
    <dbReference type="NCBI Taxonomy" id="447135"/>
    <lineage>
        <taxon>Eukaryota</taxon>
        <taxon>Metazoa</taxon>
        <taxon>Chordata</taxon>
        <taxon>Craniata</taxon>
        <taxon>Vertebrata</taxon>
        <taxon>Euteleostomi</taxon>
        <taxon>Mammalia</taxon>
        <taxon>Eutheria</taxon>
        <taxon>Euarchontoglires</taxon>
        <taxon>Glires</taxon>
        <taxon>Rodentia</taxon>
        <taxon>Myomorpha</taxon>
        <taxon>Muroidea</taxon>
        <taxon>Cricetidae</taxon>
        <taxon>Arvicolinae</taxon>
        <taxon>Myodes</taxon>
    </lineage>
</organism>
<proteinExistence type="predicted"/>
<evidence type="ECO:0000313" key="2">
    <source>
        <dbReference type="Proteomes" id="UP001488838"/>
    </source>
</evidence>
<accession>A0AAW0H9F8</accession>
<evidence type="ECO:0000313" key="1">
    <source>
        <dbReference type="EMBL" id="KAK7799240.1"/>
    </source>
</evidence>
<keyword evidence="2" id="KW-1185">Reference proteome</keyword>
<reference evidence="1 2" key="1">
    <citation type="journal article" date="2023" name="bioRxiv">
        <title>Conserved and derived expression patterns and positive selection on dental genes reveal complex evolutionary context of ever-growing rodent molars.</title>
        <authorList>
            <person name="Calamari Z.T."/>
            <person name="Song A."/>
            <person name="Cohen E."/>
            <person name="Akter M."/>
            <person name="Roy R.D."/>
            <person name="Hallikas O."/>
            <person name="Christensen M.M."/>
            <person name="Li P."/>
            <person name="Marangoni P."/>
            <person name="Jernvall J."/>
            <person name="Klein O.D."/>
        </authorList>
    </citation>
    <scope>NUCLEOTIDE SEQUENCE [LARGE SCALE GENOMIC DNA]</scope>
    <source>
        <strain evidence="1">V071</strain>
    </source>
</reference>
<dbReference type="EMBL" id="JBBHLL010000629">
    <property type="protein sequence ID" value="KAK7799240.1"/>
    <property type="molecule type" value="Genomic_DNA"/>
</dbReference>
<comment type="caution">
    <text evidence="1">The sequence shown here is derived from an EMBL/GenBank/DDBJ whole genome shotgun (WGS) entry which is preliminary data.</text>
</comment>
<dbReference type="AlphaFoldDB" id="A0AAW0H9F8"/>